<evidence type="ECO:0000256" key="8">
    <source>
        <dbReference type="ARBA" id="ARBA00022989"/>
    </source>
</evidence>
<accession>A0ABW7H067</accession>
<evidence type="ECO:0000313" key="11">
    <source>
        <dbReference type="EMBL" id="MFG6467280.1"/>
    </source>
</evidence>
<keyword evidence="12" id="KW-1185">Reference proteome</keyword>
<dbReference type="Proteomes" id="UP001606303">
    <property type="component" value="Unassembled WGS sequence"/>
</dbReference>
<dbReference type="EMBL" id="JBIGIB010000003">
    <property type="protein sequence ID" value="MFG6467280.1"/>
    <property type="molecule type" value="Genomic_DNA"/>
</dbReference>
<sequence>MLIAHAVKPLHFVAPQPVASAAAPVALRVTERPSYADLATPPGRQRWAVAGILALHILAFWALSQGQAVKRTVARMAPVVVRLMAPAEPPKPQPRPPVALPDMKAPTPPLIEPPVIAVATAPAPALVVAALPAPPPVPAQVQPAPAPVAQVVPPPAPVATPALKRIPASAVRYVREPRSTVPLMSKRLKESGVVHVRVVVDVNGLPREVALAKSSGFARLDEQALQDIRTARFAPQTENGQPIEWEVITPMSYELDR</sequence>
<evidence type="ECO:0000256" key="5">
    <source>
        <dbReference type="ARBA" id="ARBA00022519"/>
    </source>
</evidence>
<evidence type="ECO:0000256" key="3">
    <source>
        <dbReference type="ARBA" id="ARBA00022448"/>
    </source>
</evidence>
<keyword evidence="5" id="KW-0997">Cell inner membrane</keyword>
<keyword evidence="3" id="KW-0813">Transport</keyword>
<evidence type="ECO:0000256" key="7">
    <source>
        <dbReference type="ARBA" id="ARBA00022927"/>
    </source>
</evidence>
<evidence type="ECO:0000256" key="1">
    <source>
        <dbReference type="ARBA" id="ARBA00004383"/>
    </source>
</evidence>
<comment type="caution">
    <text evidence="11">The sequence shown here is derived from an EMBL/GenBank/DDBJ whole genome shotgun (WGS) entry which is preliminary data.</text>
</comment>
<dbReference type="InterPro" id="IPR051045">
    <property type="entry name" value="TonB-dependent_transducer"/>
</dbReference>
<keyword evidence="7" id="KW-0653">Protein transport</keyword>
<evidence type="ECO:0000256" key="2">
    <source>
        <dbReference type="ARBA" id="ARBA00006555"/>
    </source>
</evidence>
<reference evidence="11 12" key="1">
    <citation type="submission" date="2024-08" db="EMBL/GenBank/DDBJ databases">
        <authorList>
            <person name="Lu H."/>
        </authorList>
    </citation>
    <scope>NUCLEOTIDE SEQUENCE [LARGE SCALE GENOMIC DNA]</scope>
    <source>
        <strain evidence="11 12">BYS87W</strain>
    </source>
</reference>
<evidence type="ECO:0000313" key="12">
    <source>
        <dbReference type="Proteomes" id="UP001606303"/>
    </source>
</evidence>
<name>A0ABW7H067_9BURK</name>
<keyword evidence="8" id="KW-1133">Transmembrane helix</keyword>
<dbReference type="RefSeq" id="WP_394384719.1">
    <property type="nucleotide sequence ID" value="NZ_JBIGIB010000003.1"/>
</dbReference>
<keyword evidence="4" id="KW-1003">Cell membrane</keyword>
<dbReference type="PROSITE" id="PS52015">
    <property type="entry name" value="TONB_CTD"/>
    <property type="match status" value="1"/>
</dbReference>
<dbReference type="InterPro" id="IPR006260">
    <property type="entry name" value="TonB/TolA_C"/>
</dbReference>
<keyword evidence="6" id="KW-0812">Transmembrane</keyword>
<dbReference type="SUPFAM" id="SSF74653">
    <property type="entry name" value="TolA/TonB C-terminal domain"/>
    <property type="match status" value="1"/>
</dbReference>
<evidence type="ECO:0000256" key="4">
    <source>
        <dbReference type="ARBA" id="ARBA00022475"/>
    </source>
</evidence>
<proteinExistence type="inferred from homology"/>
<dbReference type="PANTHER" id="PTHR33446:SF2">
    <property type="entry name" value="PROTEIN TONB"/>
    <property type="match status" value="1"/>
</dbReference>
<dbReference type="InterPro" id="IPR037682">
    <property type="entry name" value="TonB_C"/>
</dbReference>
<evidence type="ECO:0000256" key="9">
    <source>
        <dbReference type="ARBA" id="ARBA00023136"/>
    </source>
</evidence>
<dbReference type="Gene3D" id="3.30.1150.10">
    <property type="match status" value="1"/>
</dbReference>
<organism evidence="11 12">
    <name type="scientific">Pelomonas baiyunensis</name>
    <dbReference type="NCBI Taxonomy" id="3299026"/>
    <lineage>
        <taxon>Bacteria</taxon>
        <taxon>Pseudomonadati</taxon>
        <taxon>Pseudomonadota</taxon>
        <taxon>Betaproteobacteria</taxon>
        <taxon>Burkholderiales</taxon>
        <taxon>Sphaerotilaceae</taxon>
        <taxon>Roseateles</taxon>
    </lineage>
</organism>
<dbReference type="PANTHER" id="PTHR33446">
    <property type="entry name" value="PROTEIN TONB-RELATED"/>
    <property type="match status" value="1"/>
</dbReference>
<evidence type="ECO:0000256" key="6">
    <source>
        <dbReference type="ARBA" id="ARBA00022692"/>
    </source>
</evidence>
<feature type="domain" description="TonB C-terminal" evidence="10">
    <location>
        <begin position="166"/>
        <end position="257"/>
    </location>
</feature>
<dbReference type="NCBIfam" id="TIGR01352">
    <property type="entry name" value="tonB_Cterm"/>
    <property type="match status" value="1"/>
</dbReference>
<gene>
    <name evidence="11" type="ORF">ACG01O_11725</name>
</gene>
<comment type="subcellular location">
    <subcellularLocation>
        <location evidence="1">Cell inner membrane</location>
        <topology evidence="1">Single-pass membrane protein</topology>
        <orientation evidence="1">Periplasmic side</orientation>
    </subcellularLocation>
</comment>
<dbReference type="Pfam" id="PF03544">
    <property type="entry name" value="TonB_C"/>
    <property type="match status" value="1"/>
</dbReference>
<comment type="similarity">
    <text evidence="2">Belongs to the TonB family.</text>
</comment>
<protein>
    <submittedName>
        <fullName evidence="11">TonB family protein</fullName>
    </submittedName>
</protein>
<evidence type="ECO:0000259" key="10">
    <source>
        <dbReference type="PROSITE" id="PS52015"/>
    </source>
</evidence>
<keyword evidence="9" id="KW-0472">Membrane</keyword>